<dbReference type="GO" id="GO:0016747">
    <property type="term" value="F:acyltransferase activity, transferring groups other than amino-acyl groups"/>
    <property type="evidence" value="ECO:0007669"/>
    <property type="project" value="InterPro"/>
</dbReference>
<dbReference type="CDD" id="cd04301">
    <property type="entry name" value="NAT_SF"/>
    <property type="match status" value="1"/>
</dbReference>
<dbReference type="SUPFAM" id="SSF55729">
    <property type="entry name" value="Acyl-CoA N-acyltransferases (Nat)"/>
    <property type="match status" value="1"/>
</dbReference>
<dbReference type="KEGG" id="awd:AWOD_I_1259"/>
<dbReference type="HOGENOM" id="CLU_013985_22_2_6"/>
<dbReference type="PATRIC" id="fig|80852.17.peg.1294"/>
<evidence type="ECO:0000259" key="1">
    <source>
        <dbReference type="PROSITE" id="PS51186"/>
    </source>
</evidence>
<dbReference type="InterPro" id="IPR016181">
    <property type="entry name" value="Acyl_CoA_acyltransferase"/>
</dbReference>
<sequence length="154" mass="18296">MDRITFQKVTACEYPSLFSIYKKYLYPAISSSFGWNEDYQLHRFSVSYQPEWFDWIMFNGERLGIVCTKQEEVTVHIHLLVIFEKYQKKGIGSAVMKYIQRSYSDKVTKCHLSAFKSNQQVIDFYLSLGYKTVSEDEYFIDMEYSLCFNGYLGY</sequence>
<dbReference type="Gene3D" id="3.40.630.30">
    <property type="match status" value="1"/>
</dbReference>
<gene>
    <name evidence="2" type="ORF">AWOD_I_1259</name>
</gene>
<reference evidence="3" key="1">
    <citation type="submission" date="2014-09" db="EMBL/GenBank/DDBJ databases">
        <authorList>
            <person name="Hjerde E."/>
        </authorList>
    </citation>
    <scope>NUCLEOTIDE SEQUENCE [LARGE SCALE GENOMIC DNA]</scope>
    <source>
        <strain evidence="3">06/09/139</strain>
    </source>
</reference>
<keyword evidence="2" id="KW-0808">Transferase</keyword>
<protein>
    <submittedName>
        <fullName evidence="2">Putative acetyltransferase, GNAT family</fullName>
    </submittedName>
</protein>
<dbReference type="EMBL" id="LN554846">
    <property type="protein sequence ID" value="CED71343.1"/>
    <property type="molecule type" value="Genomic_DNA"/>
</dbReference>
<dbReference type="AlphaFoldDB" id="A0A090IPT9"/>
<dbReference type="InterPro" id="IPR000182">
    <property type="entry name" value="GNAT_dom"/>
</dbReference>
<accession>A0A090IPT9</accession>
<evidence type="ECO:0000313" key="2">
    <source>
        <dbReference type="EMBL" id="CED71343.1"/>
    </source>
</evidence>
<dbReference type="OrthoDB" id="5892514at2"/>
<dbReference type="Pfam" id="PF00583">
    <property type="entry name" value="Acetyltransf_1"/>
    <property type="match status" value="1"/>
</dbReference>
<keyword evidence="3" id="KW-1185">Reference proteome</keyword>
<dbReference type="PROSITE" id="PS51186">
    <property type="entry name" value="GNAT"/>
    <property type="match status" value="1"/>
</dbReference>
<feature type="domain" description="N-acetyltransferase" evidence="1">
    <location>
        <begin position="4"/>
        <end position="147"/>
    </location>
</feature>
<evidence type="ECO:0000313" key="3">
    <source>
        <dbReference type="Proteomes" id="UP000032427"/>
    </source>
</evidence>
<organism evidence="2 3">
    <name type="scientific">Aliivibrio wodanis</name>
    <dbReference type="NCBI Taxonomy" id="80852"/>
    <lineage>
        <taxon>Bacteria</taxon>
        <taxon>Pseudomonadati</taxon>
        <taxon>Pseudomonadota</taxon>
        <taxon>Gammaproteobacteria</taxon>
        <taxon>Vibrionales</taxon>
        <taxon>Vibrionaceae</taxon>
        <taxon>Aliivibrio</taxon>
    </lineage>
</organism>
<proteinExistence type="predicted"/>
<dbReference type="Proteomes" id="UP000032427">
    <property type="component" value="Chromosome 1"/>
</dbReference>
<dbReference type="GeneID" id="28540823"/>
<dbReference type="STRING" id="80852.AWOD_I_1259"/>
<name>A0A090IPT9_9GAMM</name>